<comment type="subcellular location">
    <subcellularLocation>
        <location evidence="1">Cell outer membrane</location>
    </subcellularLocation>
</comment>
<gene>
    <name evidence="8" type="ORF">K4G66_27355</name>
</gene>
<evidence type="ECO:0000256" key="5">
    <source>
        <dbReference type="ARBA" id="ARBA00023237"/>
    </source>
</evidence>
<name>A0AA49GL21_9BACT</name>
<evidence type="ECO:0000256" key="4">
    <source>
        <dbReference type="ARBA" id="ARBA00023136"/>
    </source>
</evidence>
<evidence type="ECO:0000256" key="2">
    <source>
        <dbReference type="ARBA" id="ARBA00006275"/>
    </source>
</evidence>
<dbReference type="AlphaFoldDB" id="A0AA49GL21"/>
<dbReference type="InterPro" id="IPR033985">
    <property type="entry name" value="SusD-like_N"/>
</dbReference>
<evidence type="ECO:0000256" key="3">
    <source>
        <dbReference type="ARBA" id="ARBA00022729"/>
    </source>
</evidence>
<reference evidence="8" key="1">
    <citation type="journal article" date="2023" name="Comput. Struct. Biotechnol. J.">
        <title>Discovery of a novel marine Bacteroidetes with a rich repertoire of carbohydrate-active enzymes.</title>
        <authorList>
            <person name="Chen B."/>
            <person name="Liu G."/>
            <person name="Chen Q."/>
            <person name="Wang H."/>
            <person name="Liu L."/>
            <person name="Tang K."/>
        </authorList>
    </citation>
    <scope>NUCLEOTIDE SEQUENCE</scope>
    <source>
        <strain evidence="8">TK19036</strain>
    </source>
</reference>
<proteinExistence type="inferred from homology"/>
<protein>
    <submittedName>
        <fullName evidence="8">RagB/SusD family nutrient uptake outer membrane protein</fullName>
    </submittedName>
</protein>
<feature type="domain" description="RagB/SusD" evidence="6">
    <location>
        <begin position="338"/>
        <end position="442"/>
    </location>
</feature>
<dbReference type="GO" id="GO:0009279">
    <property type="term" value="C:cell outer membrane"/>
    <property type="evidence" value="ECO:0007669"/>
    <property type="project" value="UniProtKB-SubCell"/>
</dbReference>
<keyword evidence="4" id="KW-0472">Membrane</keyword>
<evidence type="ECO:0000256" key="1">
    <source>
        <dbReference type="ARBA" id="ARBA00004442"/>
    </source>
</evidence>
<dbReference type="Gene3D" id="1.25.40.390">
    <property type="match status" value="1"/>
</dbReference>
<organism evidence="8">
    <name type="scientific">Roseihalotalea indica</name>
    <dbReference type="NCBI Taxonomy" id="2867963"/>
    <lineage>
        <taxon>Bacteria</taxon>
        <taxon>Pseudomonadati</taxon>
        <taxon>Bacteroidota</taxon>
        <taxon>Cytophagia</taxon>
        <taxon>Cytophagales</taxon>
        <taxon>Catalimonadaceae</taxon>
        <taxon>Roseihalotalea</taxon>
    </lineage>
</organism>
<evidence type="ECO:0000259" key="7">
    <source>
        <dbReference type="Pfam" id="PF14322"/>
    </source>
</evidence>
<dbReference type="InterPro" id="IPR012944">
    <property type="entry name" value="SusD_RagB_dom"/>
</dbReference>
<evidence type="ECO:0000313" key="8">
    <source>
        <dbReference type="EMBL" id="WKN36088.1"/>
    </source>
</evidence>
<dbReference type="PROSITE" id="PS51257">
    <property type="entry name" value="PROKAR_LIPOPROTEIN"/>
    <property type="match status" value="1"/>
</dbReference>
<reference evidence="8" key="2">
    <citation type="journal article" date="2024" name="Antonie Van Leeuwenhoek">
        <title>Roseihalotalea indica gen. nov., sp. nov., a halophilic Bacteroidetes from mesopelagic Southwest Indian Ocean with higher carbohydrate metabolic potential.</title>
        <authorList>
            <person name="Chen B."/>
            <person name="Zhang M."/>
            <person name="Lin D."/>
            <person name="Ye J."/>
            <person name="Tang K."/>
        </authorList>
    </citation>
    <scope>NUCLEOTIDE SEQUENCE</scope>
    <source>
        <strain evidence="8">TK19036</strain>
    </source>
</reference>
<sequence length="474" mass="53051">MKTPISYFKSISVLFLIFTLSGCEDFLESDPKSFIAPENFYQDRDQATAAANAIYDVLASTGLYGSYHNYITFGDIAANGITQGEVAFDQHTINSSNGILSSMWDASYDGINRANAVIDRVPASQMQEEVKNRILGEAYFLRGLFYFNLVRIFGGVPLHTSEVNSLEKVALAKSSEDEIYQTIVADLEKASESLPIVPTEVGRATQGAAKTLLAKVHLTLGDFEQARNLSKEVMDLGVYELWETYEDVFKVANENGKESVFEVQFRSNAGGEGNSKTFIIPSRLTDLVMNGPVFRDYYLTEDLINLYAPEDQRAATNAVDSLIVGTDTVRFDGTVSIKYLDDSFTTDVQDADNNFIVMRYAEVLLMFAEAENEVAGPTAAAIDAVNQVRRRAFSQDIMSPSDYDLNAGISQAALQQAIWDERFREFPMEGMQWFDLKRTNRLLAIEEIEEYQAVYPIPLREMDINQQMVQNTGY</sequence>
<keyword evidence="3" id="KW-0732">Signal</keyword>
<dbReference type="Pfam" id="PF14322">
    <property type="entry name" value="SusD-like_3"/>
    <property type="match status" value="1"/>
</dbReference>
<dbReference type="InterPro" id="IPR011990">
    <property type="entry name" value="TPR-like_helical_dom_sf"/>
</dbReference>
<dbReference type="Pfam" id="PF07980">
    <property type="entry name" value="SusD_RagB"/>
    <property type="match status" value="1"/>
</dbReference>
<keyword evidence="5" id="KW-0998">Cell outer membrane</keyword>
<accession>A0AA49GL21</accession>
<dbReference type="SUPFAM" id="SSF48452">
    <property type="entry name" value="TPR-like"/>
    <property type="match status" value="1"/>
</dbReference>
<evidence type="ECO:0000259" key="6">
    <source>
        <dbReference type="Pfam" id="PF07980"/>
    </source>
</evidence>
<dbReference type="CDD" id="cd08977">
    <property type="entry name" value="SusD"/>
    <property type="match status" value="1"/>
</dbReference>
<feature type="domain" description="SusD-like N-terminal" evidence="7">
    <location>
        <begin position="66"/>
        <end position="218"/>
    </location>
</feature>
<dbReference type="EMBL" id="CP120682">
    <property type="protein sequence ID" value="WKN36088.1"/>
    <property type="molecule type" value="Genomic_DNA"/>
</dbReference>
<comment type="similarity">
    <text evidence="2">Belongs to the SusD family.</text>
</comment>